<dbReference type="AlphaFoldDB" id="R8Y3Y9"/>
<sequence length="75" mass="8561">MSVLSAGDVVKHANYQFNFKIIKVSKQWATCEGMTEQGEKVVKDFSPEFLEITSRKPKMNITNQALEELEIGLRK</sequence>
<reference evidence="1 2" key="1">
    <citation type="submission" date="2013-02" db="EMBL/GenBank/DDBJ databases">
        <title>The Genome Sequence of Acinetobacter sp. ANC 3811.</title>
        <authorList>
            <consortium name="The Broad Institute Genome Sequencing Platform"/>
            <consortium name="The Broad Institute Genome Sequencing Center for Infectious Disease"/>
            <person name="Cerqueira G."/>
            <person name="Feldgarden M."/>
            <person name="Courvalin P."/>
            <person name="Perichon B."/>
            <person name="Grillot-Courvalin C."/>
            <person name="Clermont D."/>
            <person name="Rocha E."/>
            <person name="Yoon E.-J."/>
            <person name="Nemec A."/>
            <person name="Walker B."/>
            <person name="Young S.K."/>
            <person name="Zeng Q."/>
            <person name="Gargeya S."/>
            <person name="Fitzgerald M."/>
            <person name="Haas B."/>
            <person name="Abouelleil A."/>
            <person name="Alvarado L."/>
            <person name="Arachchi H.M."/>
            <person name="Berlin A.M."/>
            <person name="Chapman S.B."/>
            <person name="Dewar J."/>
            <person name="Goldberg J."/>
            <person name="Griggs A."/>
            <person name="Gujja S."/>
            <person name="Hansen M."/>
            <person name="Howarth C."/>
            <person name="Imamovic A."/>
            <person name="Larimer J."/>
            <person name="McCowan C."/>
            <person name="Murphy C."/>
            <person name="Neiman D."/>
            <person name="Pearson M."/>
            <person name="Priest M."/>
            <person name="Roberts A."/>
            <person name="Saif S."/>
            <person name="Shea T."/>
            <person name="Sisk P."/>
            <person name="Sykes S."/>
            <person name="Wortman J."/>
            <person name="Nusbaum C."/>
            <person name="Birren B."/>
        </authorList>
    </citation>
    <scope>NUCLEOTIDE SEQUENCE [LARGE SCALE GENOMIC DNA]</scope>
    <source>
        <strain evidence="1 2">ANC 3811</strain>
    </source>
</reference>
<protein>
    <submittedName>
        <fullName evidence="1">Uncharacterized protein</fullName>
    </submittedName>
</protein>
<gene>
    <name evidence="1" type="ORF">F935_01554</name>
</gene>
<dbReference type="PATRIC" id="fig|1217690.3.peg.1537"/>
<organism evidence="1 2">
    <name type="scientific">Acinetobacter calcoaceticus ANC 3811</name>
    <dbReference type="NCBI Taxonomy" id="1217690"/>
    <lineage>
        <taxon>Bacteria</taxon>
        <taxon>Pseudomonadati</taxon>
        <taxon>Pseudomonadota</taxon>
        <taxon>Gammaproteobacteria</taxon>
        <taxon>Moraxellales</taxon>
        <taxon>Moraxellaceae</taxon>
        <taxon>Acinetobacter</taxon>
        <taxon>Acinetobacter calcoaceticus/baumannii complex</taxon>
    </lineage>
</organism>
<name>R8Y3Y9_ACICA</name>
<proteinExistence type="predicted"/>
<evidence type="ECO:0000313" key="1">
    <source>
        <dbReference type="EMBL" id="EOQ63924.1"/>
    </source>
</evidence>
<dbReference type="Proteomes" id="UP000014041">
    <property type="component" value="Unassembled WGS sequence"/>
</dbReference>
<dbReference type="EMBL" id="APQJ01000007">
    <property type="protein sequence ID" value="EOQ63924.1"/>
    <property type="molecule type" value="Genomic_DNA"/>
</dbReference>
<dbReference type="RefSeq" id="WP_016138409.1">
    <property type="nucleotide sequence ID" value="NZ_KB976986.1"/>
</dbReference>
<evidence type="ECO:0000313" key="2">
    <source>
        <dbReference type="Proteomes" id="UP000014041"/>
    </source>
</evidence>
<comment type="caution">
    <text evidence="1">The sequence shown here is derived from an EMBL/GenBank/DDBJ whole genome shotgun (WGS) entry which is preliminary data.</text>
</comment>
<dbReference type="HOGENOM" id="CLU_2662674_0_0_6"/>
<accession>R8Y3Y9</accession>